<protein>
    <recommendedName>
        <fullName evidence="1">Helicase ATP-binding domain-containing protein</fullName>
    </recommendedName>
</protein>
<feature type="domain" description="Helicase ATP-binding" evidence="1">
    <location>
        <begin position="134"/>
        <end position="272"/>
    </location>
</feature>
<dbReference type="Proteomes" id="UP000239007">
    <property type="component" value="Unassembled WGS sequence"/>
</dbReference>
<dbReference type="SMART" id="SM00487">
    <property type="entry name" value="DEXDc"/>
    <property type="match status" value="1"/>
</dbReference>
<dbReference type="GO" id="GO:0016787">
    <property type="term" value="F:hydrolase activity"/>
    <property type="evidence" value="ECO:0007669"/>
    <property type="project" value="InterPro"/>
</dbReference>
<dbReference type="GO" id="GO:0005524">
    <property type="term" value="F:ATP binding"/>
    <property type="evidence" value="ECO:0007669"/>
    <property type="project" value="InterPro"/>
</dbReference>
<dbReference type="EMBL" id="MSCH01000003">
    <property type="protein sequence ID" value="PQJ53461.1"/>
    <property type="molecule type" value="Genomic_DNA"/>
</dbReference>
<dbReference type="InterPro" id="IPR006935">
    <property type="entry name" value="Helicase/UvrB_N"/>
</dbReference>
<accession>A0A2S7UW13</accession>
<dbReference type="RefSeq" id="WP_105051947.1">
    <property type="nucleotide sequence ID" value="NZ_BMYG01000003.1"/>
</dbReference>
<dbReference type="Pfam" id="PF04851">
    <property type="entry name" value="ResIII"/>
    <property type="match status" value="1"/>
</dbReference>
<dbReference type="OrthoDB" id="9815222at2"/>
<sequence>MSNLQTLTWLKDDDKLTEVIRKLSLGIELNEDEAVYCLAVAIFFIKTYQSEKRRGSYLEFGYFLVLSYSILMEDFEPLYDLATNLGFYPITKNLINHELVDTSTFNRHFIGKKLENFSHNEITETLEQQVNRADILATDAIDCCYVAPTSFGKSSLMVDLIQELKLPKIAIIVPTKSLLTQTYRLINESFKQRKVIFHDEMYNDENDFIAVFTQERALRLMKSESDLAFDALLIDEAHNLFEKDTRSILLSRLIRRNRKRAPKSRIFYFSPLINDVDNLRFEEQQYIDGKKIHFNIKEAKLFEYKLNNQSYIYNRFLDKQFEIGENTDFMRYIFAESKQNNFLYLRAPRKVERFASRLSQGLPYKENEILKELAVVIARNVHEDFYCVELVKKGILYIHGKLPDLIKEYLEYKFRQIPELKYLVANSVILEGVNLPIDNLYILNTYGLDTKKLINLIGRVNRLNEIFSGSVSNMKKLEPTIHFINSEEFNRKDSNMFNKIKMLKSNAFKDAIRNPTLLEFDISKFDEDIERSKDTVDKIEAINKKNAVVAIQERENFLISEPDDEFDKLKASFIEAGLHFTYYDADSISDELYNRVLQYKSNIEWMLLDPIEKVYSVFIQGFEEEFRDKVLVRLQNIKARNYYRMFVKNIHALTLKEHINLTVKYFYSNAEETKNNIFYIGESYGELAKDGTSFGATTYIDLASKSHKELVNLALVKLKMESDFVSYKLNEFVSLLKEFDAISEDDYNVFIYGTAKKRNTDLTKLGLSGALIKKLESDKQLDNIEVDLYGHVNANDEFKEYLSLQDDLTQFEINKYLPLA</sequence>
<comment type="caution">
    <text evidence="2">The sequence shown here is derived from an EMBL/GenBank/DDBJ whole genome shotgun (WGS) entry which is preliminary data.</text>
</comment>
<dbReference type="GO" id="GO:0003677">
    <property type="term" value="F:DNA binding"/>
    <property type="evidence" value="ECO:0007669"/>
    <property type="project" value="InterPro"/>
</dbReference>
<keyword evidence="3" id="KW-1185">Reference proteome</keyword>
<organism evidence="2 3">
    <name type="scientific">Psychrosphaera saromensis</name>
    <dbReference type="NCBI Taxonomy" id="716813"/>
    <lineage>
        <taxon>Bacteria</taxon>
        <taxon>Pseudomonadati</taxon>
        <taxon>Pseudomonadota</taxon>
        <taxon>Gammaproteobacteria</taxon>
        <taxon>Alteromonadales</taxon>
        <taxon>Pseudoalteromonadaceae</taxon>
        <taxon>Psychrosphaera</taxon>
    </lineage>
</organism>
<dbReference type="AlphaFoldDB" id="A0A2S7UW13"/>
<evidence type="ECO:0000313" key="3">
    <source>
        <dbReference type="Proteomes" id="UP000239007"/>
    </source>
</evidence>
<evidence type="ECO:0000259" key="1">
    <source>
        <dbReference type="PROSITE" id="PS51192"/>
    </source>
</evidence>
<dbReference type="InterPro" id="IPR014001">
    <property type="entry name" value="Helicase_ATP-bd"/>
</dbReference>
<dbReference type="PROSITE" id="PS51192">
    <property type="entry name" value="HELICASE_ATP_BIND_1"/>
    <property type="match status" value="1"/>
</dbReference>
<gene>
    <name evidence="2" type="ORF">BTO11_07130</name>
</gene>
<dbReference type="InterPro" id="IPR027417">
    <property type="entry name" value="P-loop_NTPase"/>
</dbReference>
<name>A0A2S7UW13_9GAMM</name>
<dbReference type="SUPFAM" id="SSF52540">
    <property type="entry name" value="P-loop containing nucleoside triphosphate hydrolases"/>
    <property type="match status" value="1"/>
</dbReference>
<reference evidence="2 3" key="1">
    <citation type="submission" date="2016-12" db="EMBL/GenBank/DDBJ databases">
        <title>Diversity of luminous bacteria.</title>
        <authorList>
            <person name="Yoshizawa S."/>
            <person name="Kogure K."/>
        </authorList>
    </citation>
    <scope>NUCLEOTIDE SEQUENCE [LARGE SCALE GENOMIC DNA]</scope>
    <source>
        <strain evidence="2 3">SA4-48</strain>
    </source>
</reference>
<dbReference type="Gene3D" id="3.40.50.300">
    <property type="entry name" value="P-loop containing nucleotide triphosphate hydrolases"/>
    <property type="match status" value="2"/>
</dbReference>
<proteinExistence type="predicted"/>
<evidence type="ECO:0000313" key="2">
    <source>
        <dbReference type="EMBL" id="PQJ53461.1"/>
    </source>
</evidence>